<dbReference type="Pfam" id="PF19030">
    <property type="entry name" value="TSP1_ADAMTS"/>
    <property type="match status" value="4"/>
</dbReference>
<proteinExistence type="predicted"/>
<evidence type="ECO:0000313" key="9">
    <source>
        <dbReference type="Proteomes" id="UP000230750"/>
    </source>
</evidence>
<evidence type="ECO:0000256" key="6">
    <source>
        <dbReference type="PROSITE-ProRule" id="PRU00059"/>
    </source>
</evidence>
<dbReference type="SMART" id="SM00042">
    <property type="entry name" value="CUB"/>
    <property type="match status" value="4"/>
</dbReference>
<dbReference type="AlphaFoldDB" id="A0A2G8LP23"/>
<dbReference type="OrthoDB" id="5948003at2759"/>
<dbReference type="SMART" id="SM00209">
    <property type="entry name" value="TSP1"/>
    <property type="match status" value="4"/>
</dbReference>
<keyword evidence="5 6" id="KW-1015">Disulfide bond</keyword>
<feature type="domain" description="CUB" evidence="7">
    <location>
        <begin position="16"/>
        <end position="110"/>
    </location>
</feature>
<sequence length="764" mass="83465">MRNGCSRCRPSDNLTGYPLLINNSEDCSVGILSTTGCIEVIFTYLDIASNRDCEQDYVHVEDLINPQFNRRVCGDTIPHPFQSGSGSVRLTLVSDGNVTGGGYVAVPLFVECPSAINVASEWSPCSATCGDGIQERNVTCVNVLSNEAVSEENCDDSEISTERYCNLGECPSCDFEITEQQSEVVMFPPGGGPYGNNQDCRITISHPTQCVTIVIVSFDLEPGSVPGLCDNDYAEVSTFHDLSNPLVSLKLCGDPRPYPPFVSISNNVVINFHSDEQFVGSGFSFYPNFNNCPVFAFIPEPYGRCSETCGGGVRSRNVVCMNLATNTPVSEVLCGNSPYPTEEPCGLEDCPTCSRNLTESGIIESPDAGNGQYPNNTFCEYYITVPAPQCISLSLVEFDIERSNDRGQCNDFVRLFDLNFPNAEYQFCENLTNVVISRSNMIYFSFTSDDSGTGGGYQVLVNALECPDFAYDVGLFSECSVSCGEGGLVSRSVQCINVMTLSPVGDEFCPNIRPRDVMPCDPQEECIHSYDANQQCSYSITNPDGCVRITLLLFSLDDGDSVEFVDDGYDGLTVEAAGEKPFSSWTSRTGDVTLTFRSDDEDNDGFFRMLPFFVACPVYGYIAGEYGPCSAECGEAVRTRVVQCVVLETGIPVDDRLCNDPLPESQETCDLEPCPTCDRYITDEGDSPDLLSPGYPLAYQPDQACTYFISSVNDKCLSIFIISLDTEGPEEQPFGEDEECEGLDGLLVNNLILFVCKLHFCNQA</sequence>
<dbReference type="FunFam" id="2.20.100.10:FF:000005">
    <property type="entry name" value="ADAM metallopeptidase with thrombospondin type 1 motif 9"/>
    <property type="match status" value="2"/>
</dbReference>
<dbReference type="InterPro" id="IPR000884">
    <property type="entry name" value="TSP1_rpt"/>
</dbReference>
<feature type="disulfide bond" evidence="6">
    <location>
        <begin position="173"/>
        <end position="200"/>
    </location>
</feature>
<dbReference type="InterPro" id="IPR036383">
    <property type="entry name" value="TSP1_rpt_sf"/>
</dbReference>
<keyword evidence="8" id="KW-0675">Receptor</keyword>
<name>A0A2G8LP23_STIJA</name>
<dbReference type="PROSITE" id="PS50092">
    <property type="entry name" value="TSP1"/>
    <property type="match status" value="4"/>
</dbReference>
<dbReference type="EMBL" id="MRZV01000020">
    <property type="protein sequence ID" value="PIK62006.1"/>
    <property type="molecule type" value="Genomic_DNA"/>
</dbReference>
<dbReference type="STRING" id="307972.A0A2G8LP23"/>
<dbReference type="Gene3D" id="2.60.120.290">
    <property type="entry name" value="Spermadhesin, CUB domain"/>
    <property type="match status" value="4"/>
</dbReference>
<dbReference type="GO" id="GO:0005576">
    <property type="term" value="C:extracellular region"/>
    <property type="evidence" value="ECO:0007669"/>
    <property type="project" value="UniProtKB-SubCell"/>
</dbReference>
<evidence type="ECO:0000256" key="5">
    <source>
        <dbReference type="ARBA" id="ARBA00023157"/>
    </source>
</evidence>
<keyword evidence="9" id="KW-1185">Reference proteome</keyword>
<dbReference type="SUPFAM" id="SSF49854">
    <property type="entry name" value="Spermadhesin, CUB domain"/>
    <property type="match status" value="5"/>
</dbReference>
<dbReference type="PANTHER" id="PTHR24251:SF37">
    <property type="entry name" value="CUB DOMAIN-CONTAINING PROTEIN"/>
    <property type="match status" value="1"/>
</dbReference>
<evidence type="ECO:0000313" key="8">
    <source>
        <dbReference type="EMBL" id="PIK62006.1"/>
    </source>
</evidence>
<evidence type="ECO:0000259" key="7">
    <source>
        <dbReference type="PROSITE" id="PS01180"/>
    </source>
</evidence>
<dbReference type="CDD" id="cd00041">
    <property type="entry name" value="CUB"/>
    <property type="match status" value="3"/>
</dbReference>
<keyword evidence="2" id="KW-0964">Secreted</keyword>
<keyword evidence="3" id="KW-0732">Signal</keyword>
<comment type="caution">
    <text evidence="6">Lacks conserved residue(s) required for the propagation of feature annotation.</text>
</comment>
<dbReference type="SUPFAM" id="SSF82895">
    <property type="entry name" value="TSP-1 type 1 repeat"/>
    <property type="match status" value="4"/>
</dbReference>
<protein>
    <submittedName>
        <fullName evidence="8">Egg bindin receptor protein 1</fullName>
    </submittedName>
</protein>
<evidence type="ECO:0000256" key="1">
    <source>
        <dbReference type="ARBA" id="ARBA00004613"/>
    </source>
</evidence>
<dbReference type="PROSITE" id="PS01180">
    <property type="entry name" value="CUB"/>
    <property type="match status" value="3"/>
</dbReference>
<dbReference type="InterPro" id="IPR035914">
    <property type="entry name" value="Sperma_CUB_dom_sf"/>
</dbReference>
<accession>A0A2G8LP23</accession>
<feature type="domain" description="CUB" evidence="7">
    <location>
        <begin position="173"/>
        <end position="290"/>
    </location>
</feature>
<evidence type="ECO:0000256" key="3">
    <source>
        <dbReference type="ARBA" id="ARBA00022729"/>
    </source>
</evidence>
<keyword evidence="4" id="KW-0677">Repeat</keyword>
<dbReference type="PANTHER" id="PTHR24251">
    <property type="entry name" value="OVOCHYMASE-RELATED"/>
    <property type="match status" value="1"/>
</dbReference>
<dbReference type="Proteomes" id="UP000230750">
    <property type="component" value="Unassembled WGS sequence"/>
</dbReference>
<dbReference type="Gene3D" id="2.20.100.10">
    <property type="entry name" value="Thrombospondin type-1 (TSP1) repeat"/>
    <property type="match status" value="4"/>
</dbReference>
<comment type="caution">
    <text evidence="8">The sequence shown here is derived from an EMBL/GenBank/DDBJ whole genome shotgun (WGS) entry which is preliminary data.</text>
</comment>
<gene>
    <name evidence="8" type="ORF">BSL78_01017</name>
</gene>
<evidence type="ECO:0000256" key="2">
    <source>
        <dbReference type="ARBA" id="ARBA00022525"/>
    </source>
</evidence>
<evidence type="ECO:0000256" key="4">
    <source>
        <dbReference type="ARBA" id="ARBA00022737"/>
    </source>
</evidence>
<dbReference type="InterPro" id="IPR000859">
    <property type="entry name" value="CUB_dom"/>
</dbReference>
<dbReference type="Pfam" id="PF00431">
    <property type="entry name" value="CUB"/>
    <property type="match status" value="3"/>
</dbReference>
<comment type="subcellular location">
    <subcellularLocation>
        <location evidence="1">Secreted</location>
    </subcellularLocation>
</comment>
<reference evidence="8 9" key="1">
    <citation type="journal article" date="2017" name="PLoS Biol.">
        <title>The sea cucumber genome provides insights into morphological evolution and visceral regeneration.</title>
        <authorList>
            <person name="Zhang X."/>
            <person name="Sun L."/>
            <person name="Yuan J."/>
            <person name="Sun Y."/>
            <person name="Gao Y."/>
            <person name="Zhang L."/>
            <person name="Li S."/>
            <person name="Dai H."/>
            <person name="Hamel J.F."/>
            <person name="Liu C."/>
            <person name="Yu Y."/>
            <person name="Liu S."/>
            <person name="Lin W."/>
            <person name="Guo K."/>
            <person name="Jin S."/>
            <person name="Xu P."/>
            <person name="Storey K.B."/>
            <person name="Huan P."/>
            <person name="Zhang T."/>
            <person name="Zhou Y."/>
            <person name="Zhang J."/>
            <person name="Lin C."/>
            <person name="Li X."/>
            <person name="Xing L."/>
            <person name="Huo D."/>
            <person name="Sun M."/>
            <person name="Wang L."/>
            <person name="Mercier A."/>
            <person name="Li F."/>
            <person name="Yang H."/>
            <person name="Xiang J."/>
        </authorList>
    </citation>
    <scope>NUCLEOTIDE SEQUENCE [LARGE SCALE GENOMIC DNA]</scope>
    <source>
        <strain evidence="8">Shaxun</strain>
        <tissue evidence="8">Muscle</tissue>
    </source>
</reference>
<organism evidence="8 9">
    <name type="scientific">Stichopus japonicus</name>
    <name type="common">Sea cucumber</name>
    <dbReference type="NCBI Taxonomy" id="307972"/>
    <lineage>
        <taxon>Eukaryota</taxon>
        <taxon>Metazoa</taxon>
        <taxon>Echinodermata</taxon>
        <taxon>Eleutherozoa</taxon>
        <taxon>Echinozoa</taxon>
        <taxon>Holothuroidea</taxon>
        <taxon>Aspidochirotacea</taxon>
        <taxon>Aspidochirotida</taxon>
        <taxon>Stichopodidae</taxon>
        <taxon>Apostichopus</taxon>
    </lineage>
</organism>
<feature type="domain" description="CUB" evidence="7">
    <location>
        <begin position="345"/>
        <end position="464"/>
    </location>
</feature>